<sequence length="154" mass="17111">MLTKFRGRITSLNSESGFLLCDSDEKKRSNRRVRVATSSREEKVGNAKRLTSVMRKRGRRFSTRIREFPSFQSDARSPAPSLALPDKKCFRTAATQARGAVVGVSGSWSFETGESQGATAGIFVFCRRAAEDLWPGLGLTMLKPAVLMLPHEER</sequence>
<evidence type="ECO:0000313" key="1">
    <source>
        <dbReference type="EMBL" id="CAK6975188.1"/>
    </source>
</evidence>
<gene>
    <name evidence="1" type="ORF">FSCOSCO3_A000173</name>
</gene>
<accession>A0AAV1PTZ5</accession>
<protein>
    <submittedName>
        <fullName evidence="1">Uncharacterized protein</fullName>
    </submittedName>
</protein>
<dbReference type="Proteomes" id="UP001314229">
    <property type="component" value="Unassembled WGS sequence"/>
</dbReference>
<organism evidence="1 2">
    <name type="scientific">Scomber scombrus</name>
    <name type="common">Atlantic mackerel</name>
    <name type="synonym">Scomber vernalis</name>
    <dbReference type="NCBI Taxonomy" id="13677"/>
    <lineage>
        <taxon>Eukaryota</taxon>
        <taxon>Metazoa</taxon>
        <taxon>Chordata</taxon>
        <taxon>Craniata</taxon>
        <taxon>Vertebrata</taxon>
        <taxon>Euteleostomi</taxon>
        <taxon>Actinopterygii</taxon>
        <taxon>Neopterygii</taxon>
        <taxon>Teleostei</taxon>
        <taxon>Neoteleostei</taxon>
        <taxon>Acanthomorphata</taxon>
        <taxon>Pelagiaria</taxon>
        <taxon>Scombriformes</taxon>
        <taxon>Scombridae</taxon>
        <taxon>Scomber</taxon>
    </lineage>
</organism>
<dbReference type="EMBL" id="CAWUFR010000286">
    <property type="protein sequence ID" value="CAK6975188.1"/>
    <property type="molecule type" value="Genomic_DNA"/>
</dbReference>
<reference evidence="1 2" key="1">
    <citation type="submission" date="2024-01" db="EMBL/GenBank/DDBJ databases">
        <authorList>
            <person name="Alioto T."/>
            <person name="Alioto T."/>
            <person name="Gomez Garrido J."/>
        </authorList>
    </citation>
    <scope>NUCLEOTIDE SEQUENCE [LARGE SCALE GENOMIC DNA]</scope>
</reference>
<keyword evidence="2" id="KW-1185">Reference proteome</keyword>
<evidence type="ECO:0000313" key="2">
    <source>
        <dbReference type="Proteomes" id="UP001314229"/>
    </source>
</evidence>
<comment type="caution">
    <text evidence="1">The sequence shown here is derived from an EMBL/GenBank/DDBJ whole genome shotgun (WGS) entry which is preliminary data.</text>
</comment>
<proteinExistence type="predicted"/>
<dbReference type="AlphaFoldDB" id="A0AAV1PTZ5"/>
<name>A0AAV1PTZ5_SCOSC</name>